<dbReference type="FunFam" id="1.10.10.60:FF:000373">
    <property type="entry name" value="Blast:Brain-specific homeobox protein"/>
    <property type="match status" value="1"/>
</dbReference>
<dbReference type="CDD" id="cd00086">
    <property type="entry name" value="homeodomain"/>
    <property type="match status" value="1"/>
</dbReference>
<keyword evidence="10" id="KW-1185">Reference proteome</keyword>
<keyword evidence="4 5" id="KW-0539">Nucleus</keyword>
<dbReference type="GO" id="GO:0003677">
    <property type="term" value="F:DNA binding"/>
    <property type="evidence" value="ECO:0007669"/>
    <property type="project" value="UniProtKB-UniRule"/>
</dbReference>
<dbReference type="PhylomeDB" id="B4PB30"/>
<evidence type="ECO:0000256" key="7">
    <source>
        <dbReference type="SAM" id="MobiDB-lite"/>
    </source>
</evidence>
<accession>B4PB30</accession>
<evidence type="ECO:0000256" key="4">
    <source>
        <dbReference type="ARBA" id="ARBA00023242"/>
    </source>
</evidence>
<dbReference type="GO" id="GO:0007420">
    <property type="term" value="P:brain development"/>
    <property type="evidence" value="ECO:0007669"/>
    <property type="project" value="EnsemblMetazoa"/>
</dbReference>
<dbReference type="SMART" id="SM00389">
    <property type="entry name" value="HOX"/>
    <property type="match status" value="1"/>
</dbReference>
<feature type="compositionally biased region" description="Pro residues" evidence="7">
    <location>
        <begin position="171"/>
        <end position="189"/>
    </location>
</feature>
<evidence type="ECO:0000256" key="6">
    <source>
        <dbReference type="RuleBase" id="RU000682"/>
    </source>
</evidence>
<dbReference type="Pfam" id="PF00046">
    <property type="entry name" value="Homeodomain"/>
    <property type="match status" value="1"/>
</dbReference>
<dbReference type="InterPro" id="IPR009057">
    <property type="entry name" value="Homeodomain-like_sf"/>
</dbReference>
<feature type="region of interest" description="Disordered" evidence="7">
    <location>
        <begin position="1"/>
        <end position="28"/>
    </location>
</feature>
<dbReference type="SUPFAM" id="SSF46689">
    <property type="entry name" value="Homeodomain-like"/>
    <property type="match status" value="1"/>
</dbReference>
<dbReference type="GO" id="GO:0000981">
    <property type="term" value="F:DNA-binding transcription factor activity, RNA polymerase II-specific"/>
    <property type="evidence" value="ECO:0007669"/>
    <property type="project" value="InterPro"/>
</dbReference>
<gene>
    <name evidence="9" type="primary">Dyak\GE12629</name>
    <name evidence="9" type="synonym">dyak_GLEANR_12867</name>
    <name evidence="9" type="synonym">GE12629</name>
    <name evidence="9" type="ORF">Dyak_GE12629</name>
</gene>
<dbReference type="SMR" id="B4PB30"/>
<dbReference type="Gene3D" id="1.10.10.60">
    <property type="entry name" value="Homeodomain-like"/>
    <property type="match status" value="1"/>
</dbReference>
<evidence type="ECO:0000313" key="9">
    <source>
        <dbReference type="EMBL" id="EDW90459.1"/>
    </source>
</evidence>
<dbReference type="EMBL" id="CM000158">
    <property type="protein sequence ID" value="EDW90459.1"/>
    <property type="molecule type" value="Genomic_DNA"/>
</dbReference>
<dbReference type="PROSITE" id="PS50071">
    <property type="entry name" value="HOMEOBOX_2"/>
    <property type="match status" value="1"/>
</dbReference>
<feature type="DNA-binding region" description="Homeobox" evidence="5">
    <location>
        <begin position="273"/>
        <end position="332"/>
    </location>
</feature>
<feature type="domain" description="Homeobox" evidence="8">
    <location>
        <begin position="271"/>
        <end position="331"/>
    </location>
</feature>
<dbReference type="PANTHER" id="PTHR24333:SF8">
    <property type="entry name" value="HOMEOBOX PROTEIN CEH-62"/>
    <property type="match status" value="1"/>
</dbReference>
<dbReference type="PANTHER" id="PTHR24333">
    <property type="entry name" value="HOMEO BOX HB9 LIKE A-RELATED"/>
    <property type="match status" value="1"/>
</dbReference>
<reference evidence="9 10" key="1">
    <citation type="journal article" date="2007" name="Nature">
        <title>Evolution of genes and genomes on the Drosophila phylogeny.</title>
        <authorList>
            <consortium name="Drosophila 12 Genomes Consortium"/>
            <person name="Clark A.G."/>
            <person name="Eisen M.B."/>
            <person name="Smith D.R."/>
            <person name="Bergman C.M."/>
            <person name="Oliver B."/>
            <person name="Markow T.A."/>
            <person name="Kaufman T.C."/>
            <person name="Kellis M."/>
            <person name="Gelbart W."/>
            <person name="Iyer V.N."/>
            <person name="Pollard D.A."/>
            <person name="Sackton T.B."/>
            <person name="Larracuente A.M."/>
            <person name="Singh N.D."/>
            <person name="Abad J.P."/>
            <person name="Abt D.N."/>
            <person name="Adryan B."/>
            <person name="Aguade M."/>
            <person name="Akashi H."/>
            <person name="Anderson W.W."/>
            <person name="Aquadro C.F."/>
            <person name="Ardell D.H."/>
            <person name="Arguello R."/>
            <person name="Artieri C.G."/>
            <person name="Barbash D.A."/>
            <person name="Barker D."/>
            <person name="Barsanti P."/>
            <person name="Batterham P."/>
            <person name="Batzoglou S."/>
            <person name="Begun D."/>
            <person name="Bhutkar A."/>
            <person name="Blanco E."/>
            <person name="Bosak S.A."/>
            <person name="Bradley R.K."/>
            <person name="Brand A.D."/>
            <person name="Brent M.R."/>
            <person name="Brooks A.N."/>
            <person name="Brown R.H."/>
            <person name="Butlin R.K."/>
            <person name="Caggese C."/>
            <person name="Calvi B.R."/>
            <person name="Bernardo de Carvalho A."/>
            <person name="Caspi A."/>
            <person name="Castrezana S."/>
            <person name="Celniker S.E."/>
            <person name="Chang J.L."/>
            <person name="Chapple C."/>
            <person name="Chatterji S."/>
            <person name="Chinwalla A."/>
            <person name="Civetta A."/>
            <person name="Clifton S.W."/>
            <person name="Comeron J.M."/>
            <person name="Costello J.C."/>
            <person name="Coyne J.A."/>
            <person name="Daub J."/>
            <person name="David R.G."/>
            <person name="Delcher A.L."/>
            <person name="Delehaunty K."/>
            <person name="Do C.B."/>
            <person name="Ebling H."/>
            <person name="Edwards K."/>
            <person name="Eickbush T."/>
            <person name="Evans J.D."/>
            <person name="Filipski A."/>
            <person name="Findeiss S."/>
            <person name="Freyhult E."/>
            <person name="Fulton L."/>
            <person name="Fulton R."/>
            <person name="Garcia A.C."/>
            <person name="Gardiner A."/>
            <person name="Garfield D.A."/>
            <person name="Garvin B.E."/>
            <person name="Gibson G."/>
            <person name="Gilbert D."/>
            <person name="Gnerre S."/>
            <person name="Godfrey J."/>
            <person name="Good R."/>
            <person name="Gotea V."/>
            <person name="Gravely B."/>
            <person name="Greenberg A.J."/>
            <person name="Griffiths-Jones S."/>
            <person name="Gross S."/>
            <person name="Guigo R."/>
            <person name="Gustafson E.A."/>
            <person name="Haerty W."/>
            <person name="Hahn M.W."/>
            <person name="Halligan D.L."/>
            <person name="Halpern A.L."/>
            <person name="Halter G.M."/>
            <person name="Han M.V."/>
            <person name="Heger A."/>
            <person name="Hillier L."/>
            <person name="Hinrichs A.S."/>
            <person name="Holmes I."/>
            <person name="Hoskins R.A."/>
            <person name="Hubisz M.J."/>
            <person name="Hultmark D."/>
            <person name="Huntley M.A."/>
            <person name="Jaffe D.B."/>
            <person name="Jagadeeshan S."/>
            <person name="Jeck W.R."/>
            <person name="Johnson J."/>
            <person name="Jones C.D."/>
            <person name="Jordan W.C."/>
            <person name="Karpen G.H."/>
            <person name="Kataoka E."/>
            <person name="Keightley P.D."/>
            <person name="Kheradpour P."/>
            <person name="Kirkness E.F."/>
            <person name="Koerich L.B."/>
            <person name="Kristiansen K."/>
            <person name="Kudrna D."/>
            <person name="Kulathinal R.J."/>
            <person name="Kumar S."/>
            <person name="Kwok R."/>
            <person name="Lander E."/>
            <person name="Langley C.H."/>
            <person name="Lapoint R."/>
            <person name="Lazzaro B.P."/>
            <person name="Lee S.J."/>
            <person name="Levesque L."/>
            <person name="Li R."/>
            <person name="Lin C.F."/>
            <person name="Lin M.F."/>
            <person name="Lindblad-Toh K."/>
            <person name="Llopart A."/>
            <person name="Long M."/>
            <person name="Low L."/>
            <person name="Lozovsky E."/>
            <person name="Lu J."/>
            <person name="Luo M."/>
            <person name="Machado C.A."/>
            <person name="Makalowski W."/>
            <person name="Marzo M."/>
            <person name="Matsuda M."/>
            <person name="Matzkin L."/>
            <person name="McAllister B."/>
            <person name="McBride C.S."/>
            <person name="McKernan B."/>
            <person name="McKernan K."/>
            <person name="Mendez-Lago M."/>
            <person name="Minx P."/>
            <person name="Mollenhauer M.U."/>
            <person name="Montooth K."/>
            <person name="Mount S.M."/>
            <person name="Mu X."/>
            <person name="Myers E."/>
            <person name="Negre B."/>
            <person name="Newfeld S."/>
            <person name="Nielsen R."/>
            <person name="Noor M.A."/>
            <person name="O'Grady P."/>
            <person name="Pachter L."/>
            <person name="Papaceit M."/>
            <person name="Parisi M.J."/>
            <person name="Parisi M."/>
            <person name="Parts L."/>
            <person name="Pedersen J.S."/>
            <person name="Pesole G."/>
            <person name="Phillippy A.M."/>
            <person name="Ponting C.P."/>
            <person name="Pop M."/>
            <person name="Porcelli D."/>
            <person name="Powell J.R."/>
            <person name="Prohaska S."/>
            <person name="Pruitt K."/>
            <person name="Puig M."/>
            <person name="Quesneville H."/>
            <person name="Ram K.R."/>
            <person name="Rand D."/>
            <person name="Rasmussen M.D."/>
            <person name="Reed L.K."/>
            <person name="Reenan R."/>
            <person name="Reily A."/>
            <person name="Remington K.A."/>
            <person name="Rieger T.T."/>
            <person name="Ritchie M.G."/>
            <person name="Robin C."/>
            <person name="Rogers Y.H."/>
            <person name="Rohde C."/>
            <person name="Rozas J."/>
            <person name="Rubenfield M.J."/>
            <person name="Ruiz A."/>
            <person name="Russo S."/>
            <person name="Salzberg S.L."/>
            <person name="Sanchez-Gracia A."/>
            <person name="Saranga D.J."/>
            <person name="Sato H."/>
            <person name="Schaeffer S.W."/>
            <person name="Schatz M.C."/>
            <person name="Schlenke T."/>
            <person name="Schwartz R."/>
            <person name="Segarra C."/>
            <person name="Singh R.S."/>
            <person name="Sirot L."/>
            <person name="Sirota M."/>
            <person name="Sisneros N.B."/>
            <person name="Smith C.D."/>
            <person name="Smith T.F."/>
            <person name="Spieth J."/>
            <person name="Stage D.E."/>
            <person name="Stark A."/>
            <person name="Stephan W."/>
            <person name="Strausberg R.L."/>
            <person name="Strempel S."/>
            <person name="Sturgill D."/>
            <person name="Sutton G."/>
            <person name="Sutton G.G."/>
            <person name="Tao W."/>
            <person name="Teichmann S."/>
            <person name="Tobari Y.N."/>
            <person name="Tomimura Y."/>
            <person name="Tsolas J.M."/>
            <person name="Valente V.L."/>
            <person name="Venter E."/>
            <person name="Venter J.C."/>
            <person name="Vicario S."/>
            <person name="Vieira F.G."/>
            <person name="Vilella A.J."/>
            <person name="Villasante A."/>
            <person name="Walenz B."/>
            <person name="Wang J."/>
            <person name="Wasserman M."/>
            <person name="Watts T."/>
            <person name="Wilson D."/>
            <person name="Wilson R.K."/>
            <person name="Wing R.A."/>
            <person name="Wolfner M.F."/>
            <person name="Wong A."/>
            <person name="Wong G.K."/>
            <person name="Wu C.I."/>
            <person name="Wu G."/>
            <person name="Yamamoto D."/>
            <person name="Yang H.P."/>
            <person name="Yang S.P."/>
            <person name="Yorke J.A."/>
            <person name="Yoshida K."/>
            <person name="Zdobnov E."/>
            <person name="Zhang P."/>
            <person name="Zhang Y."/>
            <person name="Zimin A.V."/>
            <person name="Baldwin J."/>
            <person name="Abdouelleil A."/>
            <person name="Abdulkadir J."/>
            <person name="Abebe A."/>
            <person name="Abera B."/>
            <person name="Abreu J."/>
            <person name="Acer S.C."/>
            <person name="Aftuck L."/>
            <person name="Alexander A."/>
            <person name="An P."/>
            <person name="Anderson E."/>
            <person name="Anderson S."/>
            <person name="Arachi H."/>
            <person name="Azer M."/>
            <person name="Bachantsang P."/>
            <person name="Barry A."/>
            <person name="Bayul T."/>
            <person name="Berlin A."/>
            <person name="Bessette D."/>
            <person name="Bloom T."/>
            <person name="Blye J."/>
            <person name="Boguslavskiy L."/>
            <person name="Bonnet C."/>
            <person name="Boukhgalter B."/>
            <person name="Bourzgui I."/>
            <person name="Brown A."/>
            <person name="Cahill P."/>
            <person name="Channer S."/>
            <person name="Cheshatsang Y."/>
            <person name="Chuda L."/>
            <person name="Citroen M."/>
            <person name="Collymore A."/>
            <person name="Cooke P."/>
            <person name="Costello M."/>
            <person name="D'Aco K."/>
            <person name="Daza R."/>
            <person name="De Haan G."/>
            <person name="DeGray S."/>
            <person name="DeMaso C."/>
            <person name="Dhargay N."/>
            <person name="Dooley K."/>
            <person name="Dooley E."/>
            <person name="Doricent M."/>
            <person name="Dorje P."/>
            <person name="Dorjee K."/>
            <person name="Dupes A."/>
            <person name="Elong R."/>
            <person name="Falk J."/>
            <person name="Farina A."/>
            <person name="Faro S."/>
            <person name="Ferguson D."/>
            <person name="Fisher S."/>
            <person name="Foley C.D."/>
            <person name="Franke A."/>
            <person name="Friedrich D."/>
            <person name="Gadbois L."/>
            <person name="Gearin G."/>
            <person name="Gearin C.R."/>
            <person name="Giannoukos G."/>
            <person name="Goode T."/>
            <person name="Graham J."/>
            <person name="Grandbois E."/>
            <person name="Grewal S."/>
            <person name="Gyaltsen K."/>
            <person name="Hafez N."/>
            <person name="Hagos B."/>
            <person name="Hall J."/>
            <person name="Henson C."/>
            <person name="Hollinger A."/>
            <person name="Honan T."/>
            <person name="Huard M.D."/>
            <person name="Hughes L."/>
            <person name="Hurhula B."/>
            <person name="Husby M.E."/>
            <person name="Kamat A."/>
            <person name="Kanga B."/>
            <person name="Kashin S."/>
            <person name="Khazanovich D."/>
            <person name="Kisner P."/>
            <person name="Lance K."/>
            <person name="Lara M."/>
            <person name="Lee W."/>
            <person name="Lennon N."/>
            <person name="Letendre F."/>
            <person name="LeVine R."/>
            <person name="Lipovsky A."/>
            <person name="Liu X."/>
            <person name="Liu J."/>
            <person name="Liu S."/>
            <person name="Lokyitsang T."/>
            <person name="Lokyitsang Y."/>
            <person name="Lubonja R."/>
            <person name="Lui A."/>
            <person name="MacDonald P."/>
            <person name="Magnisalis V."/>
            <person name="Maru K."/>
            <person name="Matthews C."/>
            <person name="McCusker W."/>
            <person name="McDonough S."/>
            <person name="Mehta T."/>
            <person name="Meldrim J."/>
            <person name="Meneus L."/>
            <person name="Mihai O."/>
            <person name="Mihalev A."/>
            <person name="Mihova T."/>
            <person name="Mittelman R."/>
            <person name="Mlenga V."/>
            <person name="Montmayeur A."/>
            <person name="Mulrain L."/>
            <person name="Navidi A."/>
            <person name="Naylor J."/>
            <person name="Negash T."/>
            <person name="Nguyen T."/>
            <person name="Nguyen N."/>
            <person name="Nicol R."/>
            <person name="Norbu C."/>
            <person name="Norbu N."/>
            <person name="Novod N."/>
            <person name="O'Neill B."/>
            <person name="Osman S."/>
            <person name="Markiewicz E."/>
            <person name="Oyono O.L."/>
            <person name="Patti C."/>
            <person name="Phunkhang P."/>
            <person name="Pierre F."/>
            <person name="Priest M."/>
            <person name="Raghuraman S."/>
            <person name="Rege F."/>
            <person name="Reyes R."/>
            <person name="Rise C."/>
            <person name="Rogov P."/>
            <person name="Ross K."/>
            <person name="Ryan E."/>
            <person name="Settipalli S."/>
            <person name="Shea T."/>
            <person name="Sherpa N."/>
            <person name="Shi L."/>
            <person name="Shih D."/>
            <person name="Sparrow T."/>
            <person name="Spaulding J."/>
            <person name="Stalker J."/>
            <person name="Stange-Thomann N."/>
            <person name="Stavropoulos S."/>
            <person name="Stone C."/>
            <person name="Strader C."/>
            <person name="Tesfaye S."/>
            <person name="Thomson T."/>
            <person name="Thoulutsang Y."/>
            <person name="Thoulutsang D."/>
            <person name="Topham K."/>
            <person name="Topping I."/>
            <person name="Tsamla T."/>
            <person name="Vassiliev H."/>
            <person name="Vo A."/>
            <person name="Wangchuk T."/>
            <person name="Wangdi T."/>
            <person name="Weiand M."/>
            <person name="Wilkinson J."/>
            <person name="Wilson A."/>
            <person name="Yadav S."/>
            <person name="Young G."/>
            <person name="Yu Q."/>
            <person name="Zembek L."/>
            <person name="Zhong D."/>
            <person name="Zimmer A."/>
            <person name="Zwirko Z."/>
            <person name="Jaffe D.B."/>
            <person name="Alvarez P."/>
            <person name="Brockman W."/>
            <person name="Butler J."/>
            <person name="Chin C."/>
            <person name="Gnerre S."/>
            <person name="Grabherr M."/>
            <person name="Kleber M."/>
            <person name="Mauceli E."/>
            <person name="MacCallum I."/>
        </authorList>
    </citation>
    <scope>NUCLEOTIDE SEQUENCE [LARGE SCALE GENOMIC DNA]</scope>
    <source>
        <strain evidence="10">Tai18E2 / Tucson 14021-0261.01</strain>
    </source>
</reference>
<feature type="compositionally biased region" description="Basic and acidic residues" evidence="7">
    <location>
        <begin position="334"/>
        <end position="349"/>
    </location>
</feature>
<comment type="subcellular location">
    <subcellularLocation>
        <location evidence="1 5 6">Nucleus</location>
    </subcellularLocation>
</comment>
<evidence type="ECO:0000313" key="10">
    <source>
        <dbReference type="Proteomes" id="UP000002282"/>
    </source>
</evidence>
<feature type="region of interest" description="Disordered" evidence="7">
    <location>
        <begin position="151"/>
        <end position="202"/>
    </location>
</feature>
<dbReference type="InterPro" id="IPR000047">
    <property type="entry name" value="HTH_motif"/>
</dbReference>
<feature type="region of interest" description="Disordered" evidence="7">
    <location>
        <begin position="60"/>
        <end position="129"/>
    </location>
</feature>
<dbReference type="PRINTS" id="PR00024">
    <property type="entry name" value="HOMEOBOX"/>
</dbReference>
<keyword evidence="2 5" id="KW-0238">DNA-binding</keyword>
<proteinExistence type="predicted"/>
<dbReference type="GO" id="GO:0048663">
    <property type="term" value="P:neuron fate commitment"/>
    <property type="evidence" value="ECO:0007669"/>
    <property type="project" value="EnsemblMetazoa"/>
</dbReference>
<name>B4PB30_DROYA</name>
<dbReference type="PRINTS" id="PR00031">
    <property type="entry name" value="HTHREPRESSR"/>
</dbReference>
<dbReference type="OrthoDB" id="6159439at2759"/>
<dbReference type="eggNOG" id="KOG0491">
    <property type="taxonomic scope" value="Eukaryota"/>
</dbReference>
<evidence type="ECO:0000256" key="3">
    <source>
        <dbReference type="ARBA" id="ARBA00023155"/>
    </source>
</evidence>
<dbReference type="InterPro" id="IPR050848">
    <property type="entry name" value="Homeobox_TF"/>
</dbReference>
<evidence type="ECO:0000256" key="5">
    <source>
        <dbReference type="PROSITE-ProRule" id="PRU00108"/>
    </source>
</evidence>
<evidence type="ECO:0000259" key="8">
    <source>
        <dbReference type="PROSITE" id="PS50071"/>
    </source>
</evidence>
<feature type="region of interest" description="Disordered" evidence="7">
    <location>
        <begin position="325"/>
        <end position="428"/>
    </location>
</feature>
<evidence type="ECO:0000256" key="2">
    <source>
        <dbReference type="ARBA" id="ARBA00023125"/>
    </source>
</evidence>
<dbReference type="GO" id="GO:0005634">
    <property type="term" value="C:nucleus"/>
    <property type="evidence" value="ECO:0007669"/>
    <property type="project" value="UniProtKB-SubCell"/>
</dbReference>
<dbReference type="InterPro" id="IPR020479">
    <property type="entry name" value="HD_metazoa"/>
</dbReference>
<reference evidence="9 10" key="2">
    <citation type="journal article" date="2007" name="PLoS Biol.">
        <title>Principles of genome evolution in the Drosophila melanogaster species group.</title>
        <authorList>
            <person name="Ranz J.M."/>
            <person name="Maurin D."/>
            <person name="Chan Y.S."/>
            <person name="von Grotthuss M."/>
            <person name="Hillier L.W."/>
            <person name="Roote J."/>
            <person name="Ashburner M."/>
            <person name="Bergman C.M."/>
        </authorList>
    </citation>
    <scope>NUCLEOTIDE SEQUENCE [LARGE SCALE GENOMIC DNA]</scope>
    <source>
        <strain evidence="10">Tai18E2 / Tucson 14021-0261.01</strain>
    </source>
</reference>
<feature type="compositionally biased region" description="Acidic residues" evidence="7">
    <location>
        <begin position="399"/>
        <end position="414"/>
    </location>
</feature>
<dbReference type="InterPro" id="IPR017970">
    <property type="entry name" value="Homeobox_CS"/>
</dbReference>
<dbReference type="OMA" id="CFLQHGY"/>
<evidence type="ECO:0000256" key="1">
    <source>
        <dbReference type="ARBA" id="ARBA00004123"/>
    </source>
</evidence>
<feature type="compositionally biased region" description="Polar residues" evidence="7">
    <location>
        <begin position="374"/>
        <end position="387"/>
    </location>
</feature>
<dbReference type="InterPro" id="IPR001356">
    <property type="entry name" value="HD"/>
</dbReference>
<dbReference type="AlphaFoldDB" id="B4PB30"/>
<sequence length="428" mass="45575">MAMLNEASLSPADAHAHSNATTPTHSKAAAMASATTMLTTKTPFSIEHILFQNLNSASNNNNSSDSNSIGANSNNYAQKSNRSAAKSARSGFAHDNNPHKHPSQHSHPPASASASASATATARSNQAASGYAGEDYAKSLHNTQRSNTHLRHGVSHYSGDHISQQLGPGAGPHPPVPTTQPQPQPPPPSTLNGGSGASNGVLYPNAPYTDHGFLQMTLGYLSPSSGTYKSVDPYFLSQASLFGGAPFFGAPGCVPELALGLGMGVNALRHCRRRKARTVFSDPQLSGLEKRFEGQRYLSTPERVELATALGLSETQVKTWFQNRRMKHKKQLRRRDNANEPVDFSRSEPGKQPGEGTSSSGDSKHGKLNPGSVGETTSQPTSEQQLQMCLMQQGYSTDDYSDLEADSGDEDNSSDVDIVGDAKLYQLT</sequence>
<feature type="compositionally biased region" description="Low complexity" evidence="7">
    <location>
        <begin position="105"/>
        <end position="129"/>
    </location>
</feature>
<dbReference type="KEGG" id="dya:Dyak_GE12629"/>
<protein>
    <recommendedName>
        <fullName evidence="8">Homeobox domain-containing protein</fullName>
    </recommendedName>
</protein>
<dbReference type="Proteomes" id="UP000002282">
    <property type="component" value="Chromosome 2R"/>
</dbReference>
<keyword evidence="3 5" id="KW-0371">Homeobox</keyword>
<dbReference type="PROSITE" id="PS00027">
    <property type="entry name" value="HOMEOBOX_1"/>
    <property type="match status" value="1"/>
</dbReference>
<dbReference type="HOGENOM" id="CLU_049799_0_0_1"/>
<feature type="compositionally biased region" description="Low complexity" evidence="7">
    <location>
        <begin position="60"/>
        <end position="90"/>
    </location>
</feature>
<organism evidence="9 10">
    <name type="scientific">Drosophila yakuba</name>
    <name type="common">Fruit fly</name>
    <dbReference type="NCBI Taxonomy" id="7245"/>
    <lineage>
        <taxon>Eukaryota</taxon>
        <taxon>Metazoa</taxon>
        <taxon>Ecdysozoa</taxon>
        <taxon>Arthropoda</taxon>
        <taxon>Hexapoda</taxon>
        <taxon>Insecta</taxon>
        <taxon>Pterygota</taxon>
        <taxon>Neoptera</taxon>
        <taxon>Endopterygota</taxon>
        <taxon>Diptera</taxon>
        <taxon>Brachycera</taxon>
        <taxon>Muscomorpha</taxon>
        <taxon>Ephydroidea</taxon>
        <taxon>Drosophilidae</taxon>
        <taxon>Drosophila</taxon>
        <taxon>Sophophora</taxon>
    </lineage>
</organism>